<evidence type="ECO:0000313" key="2">
    <source>
        <dbReference type="EMBL" id="AGS73489.1"/>
    </source>
</evidence>
<dbReference type="KEGG" id="sci:B446_01865"/>
<reference evidence="2 3" key="2">
    <citation type="journal article" date="2013" name="J. Biotechnol.">
        <title>Complete genome sequence of the kirromycin producer Streptomyces collinus Tu 365 consisting of a linear chromosome and two linear plasmids.</title>
        <authorList>
            <person name="Ruckert C."/>
            <person name="Szczepanowski R."/>
            <person name="Albersmeier A."/>
            <person name="Goesmann A."/>
            <person name="Iftime D."/>
            <person name="Musiol E.M."/>
            <person name="Blin K."/>
            <person name="Wohlleben W."/>
            <person name="Puhler A."/>
            <person name="Kalinowski J."/>
            <person name="Weber T."/>
        </authorList>
    </citation>
    <scope>NUCLEOTIDE SEQUENCE [LARGE SCALE GENOMIC DNA]</scope>
    <source>
        <strain evidence="3">DSM 40733 / Tue 365</strain>
        <strain evidence="2">Tu 365</strain>
    </source>
</reference>
<dbReference type="HOGENOM" id="CLU_2525995_0_0_11"/>
<dbReference type="EMBL" id="CP006259">
    <property type="protein sequence ID" value="AGS67205.1"/>
    <property type="molecule type" value="Genomic_DNA"/>
</dbReference>
<gene>
    <name evidence="1" type="ORF">B446_01865</name>
    <name evidence="2" type="ORF">B446_33425</name>
</gene>
<accession>S5VE73</accession>
<reference evidence="2" key="3">
    <citation type="submission" date="2015-08" db="EMBL/GenBank/DDBJ databases">
        <authorList>
            <person name="Weber T."/>
            <person name="Iftime D."/>
        </authorList>
    </citation>
    <scope>NUCLEOTIDE SEQUENCE</scope>
    <source>
        <strain evidence="2">Tu 365</strain>
    </source>
</reference>
<reference evidence="3" key="1">
    <citation type="submission" date="2012-10" db="EMBL/GenBank/DDBJ databases">
        <title>The complete genome sequence of Streptomyces collinus Tu 365.</title>
        <authorList>
            <person name="Ruckert C."/>
            <person name="Szczepanowski R."/>
            <person name="Goesmann A."/>
            <person name="Pross E.K."/>
            <person name="Musiol E.M."/>
            <person name="Blin K."/>
            <person name="Wohlleben W."/>
            <person name="Puhler A."/>
            <person name="Weber T."/>
            <person name="Kalinowski J."/>
        </authorList>
    </citation>
    <scope>NUCLEOTIDE SEQUENCE [LARGE SCALE GENOMIC DNA]</scope>
    <source>
        <strain evidence="3">DSM 40733 / Tue 365</strain>
    </source>
</reference>
<proteinExistence type="predicted"/>
<organism evidence="2 3">
    <name type="scientific">Streptomyces collinus (strain DSM 40733 / Tue 365)</name>
    <dbReference type="NCBI Taxonomy" id="1214242"/>
    <lineage>
        <taxon>Bacteria</taxon>
        <taxon>Bacillati</taxon>
        <taxon>Actinomycetota</taxon>
        <taxon>Actinomycetes</taxon>
        <taxon>Kitasatosporales</taxon>
        <taxon>Streptomycetaceae</taxon>
        <taxon>Streptomyces</taxon>
    </lineage>
</organism>
<evidence type="ECO:0000313" key="1">
    <source>
        <dbReference type="EMBL" id="AGS67205.1"/>
    </source>
</evidence>
<dbReference type="AlphaFoldDB" id="S5VE73"/>
<sequence length="84" mass="9398">MPAQLTEWGAVPFRLVPLERLQLSTPPPPHPEAQYHVVDPTDGPCASRDYVAYPEYSEDGVTSLCLHSLKRQRRIPYPAGCRAP</sequence>
<dbReference type="Proteomes" id="UP000015423">
    <property type="component" value="Chromosome"/>
</dbReference>
<dbReference type="KEGG" id="sci:B446_33425"/>
<keyword evidence="3" id="KW-1185">Reference proteome</keyword>
<dbReference type="STRING" id="1214242.B446_01865"/>
<evidence type="ECO:0000313" key="3">
    <source>
        <dbReference type="Proteomes" id="UP000015423"/>
    </source>
</evidence>
<name>S5VE73_STRC3</name>
<dbReference type="EMBL" id="CP006259">
    <property type="protein sequence ID" value="AGS73489.1"/>
    <property type="molecule type" value="Genomic_DNA"/>
</dbReference>
<protein>
    <submittedName>
        <fullName evidence="2">Uncharacterized protein</fullName>
    </submittedName>
</protein>
<dbReference type="PATRIC" id="fig|1214242.5.peg.384"/>